<reference evidence="4 5" key="1">
    <citation type="submission" date="2019-03" db="EMBL/GenBank/DDBJ databases">
        <title>Genomic Encyclopedia of Type Strains, Phase IV (KMG-IV): sequencing the most valuable type-strain genomes for metagenomic binning, comparative biology and taxonomic classification.</title>
        <authorList>
            <person name="Goeker M."/>
        </authorList>
    </citation>
    <scope>NUCLEOTIDE SEQUENCE [LARGE SCALE GENOMIC DNA]</scope>
    <source>
        <strain evidence="4 5">DSM 21944</strain>
    </source>
</reference>
<keyword evidence="1 2" id="KW-0812">Transmembrane</keyword>
<keyword evidence="1" id="KW-0479">Metal-binding</keyword>
<name>A0A4R3LKJ5_9GAMM</name>
<evidence type="ECO:0000256" key="2">
    <source>
        <dbReference type="SAM" id="Phobius"/>
    </source>
</evidence>
<dbReference type="CDD" id="cd06971">
    <property type="entry name" value="PgpA"/>
    <property type="match status" value="1"/>
</dbReference>
<comment type="catalytic activity">
    <reaction evidence="1">
        <text>a 1,2-diacyl-sn-glycero-3-phospho-(1'-sn-glycero-3'-phosphate) + H2O = a 1,2-diacyl-sn-glycero-3-phospho-(1'-sn-glycerol) + phosphate</text>
        <dbReference type="Rhea" id="RHEA:33751"/>
        <dbReference type="ChEBI" id="CHEBI:15377"/>
        <dbReference type="ChEBI" id="CHEBI:43474"/>
        <dbReference type="ChEBI" id="CHEBI:60110"/>
        <dbReference type="ChEBI" id="CHEBI:64716"/>
        <dbReference type="EC" id="3.1.3.27"/>
    </reaction>
</comment>
<evidence type="ECO:0000313" key="4">
    <source>
        <dbReference type="EMBL" id="TCT00401.1"/>
    </source>
</evidence>
<dbReference type="InterPro" id="IPR026037">
    <property type="entry name" value="PgpA"/>
</dbReference>
<dbReference type="GO" id="GO:0005886">
    <property type="term" value="C:plasma membrane"/>
    <property type="evidence" value="ECO:0007669"/>
    <property type="project" value="UniProtKB-SubCell"/>
</dbReference>
<keyword evidence="1" id="KW-0595">Phospholipid degradation</keyword>
<keyword evidence="2" id="KW-1133">Transmembrane helix</keyword>
<comment type="pathway">
    <text evidence="1">Phospholipid metabolism; phosphatidylglycerol biosynthesis; phosphatidylglycerol from CDP-diacylglycerol: step 2/2.</text>
</comment>
<keyword evidence="1" id="KW-0997">Cell inner membrane</keyword>
<comment type="caution">
    <text evidence="4">The sequence shown here is derived from an EMBL/GenBank/DDBJ whole genome shotgun (WGS) entry which is preliminary data.</text>
</comment>
<keyword evidence="1" id="KW-0442">Lipid degradation</keyword>
<keyword evidence="1" id="KW-0378">Hydrolase</keyword>
<dbReference type="InterPro" id="IPR036681">
    <property type="entry name" value="PgpA-like_sf"/>
</dbReference>
<dbReference type="InterPro" id="IPR007686">
    <property type="entry name" value="YutG/PgpA"/>
</dbReference>
<dbReference type="RefSeq" id="WP_123522435.1">
    <property type="nucleotide sequence ID" value="NZ_JBHLWF010000007.1"/>
</dbReference>
<dbReference type="GO" id="GO:0008962">
    <property type="term" value="F:phosphatidylglycerophosphatase activity"/>
    <property type="evidence" value="ECO:0007669"/>
    <property type="project" value="UniProtKB-EC"/>
</dbReference>
<keyword evidence="1" id="KW-0443">Lipid metabolism</keyword>
<evidence type="ECO:0000313" key="5">
    <source>
        <dbReference type="Proteomes" id="UP000294599"/>
    </source>
</evidence>
<dbReference type="Proteomes" id="UP000294599">
    <property type="component" value="Unassembled WGS sequence"/>
</dbReference>
<dbReference type="PANTHER" id="PTHR36305">
    <property type="entry name" value="PHOSPHATIDYLGLYCEROPHOSPHATASE A"/>
    <property type="match status" value="1"/>
</dbReference>
<dbReference type="PIRSF" id="PIRSF006162">
    <property type="entry name" value="PgpA"/>
    <property type="match status" value="1"/>
</dbReference>
<gene>
    <name evidence="4" type="ORF">EDC25_103169</name>
</gene>
<keyword evidence="1" id="KW-1003">Cell membrane</keyword>
<evidence type="ECO:0000256" key="1">
    <source>
        <dbReference type="PIRNR" id="PIRNR006162"/>
    </source>
</evidence>
<protein>
    <recommendedName>
        <fullName evidence="1">Phosphatidylglycerophosphatase A</fullName>
        <ecNumber evidence="1">3.1.3.27</ecNumber>
    </recommendedName>
    <alternativeName>
        <fullName evidence="1">Phosphatidylglycerolphosphate phosphatase A</fullName>
    </alternativeName>
</protein>
<comment type="subcellular location">
    <subcellularLocation>
        <location evidence="1">Cell inner membrane</location>
        <topology evidence="1">Multi-pass membrane protein</topology>
    </subcellularLocation>
</comment>
<keyword evidence="1" id="KW-0460">Magnesium</keyword>
<feature type="domain" description="YutG/PgpA" evidence="3">
    <location>
        <begin position="19"/>
        <end position="159"/>
    </location>
</feature>
<keyword evidence="1 2" id="KW-0472">Membrane</keyword>
<keyword evidence="5" id="KW-1185">Reference proteome</keyword>
<dbReference type="AlphaFoldDB" id="A0A4R3LKJ5"/>
<comment type="function">
    <text evidence="1">Lipid phosphatase which dephosphorylates phosphatidylglycerophosphate (PGP) to phosphatidylglycerol (PG).</text>
</comment>
<dbReference type="GO" id="GO:0006655">
    <property type="term" value="P:phosphatidylglycerol biosynthetic process"/>
    <property type="evidence" value="ECO:0007669"/>
    <property type="project" value="UniProtKB-UniPathway"/>
</dbReference>
<organism evidence="4 5">
    <name type="scientific">Pseudofulvimonas gallinarii</name>
    <dbReference type="NCBI Taxonomy" id="634155"/>
    <lineage>
        <taxon>Bacteria</taxon>
        <taxon>Pseudomonadati</taxon>
        <taxon>Pseudomonadota</taxon>
        <taxon>Gammaproteobacteria</taxon>
        <taxon>Lysobacterales</taxon>
        <taxon>Rhodanobacteraceae</taxon>
        <taxon>Pseudofulvimonas</taxon>
    </lineage>
</organism>
<keyword evidence="1" id="KW-1208">Phospholipid metabolism</keyword>
<dbReference type="GO" id="GO:0009395">
    <property type="term" value="P:phospholipid catabolic process"/>
    <property type="evidence" value="ECO:0007669"/>
    <property type="project" value="UniProtKB-KW"/>
</dbReference>
<proteinExistence type="predicted"/>
<feature type="transmembrane region" description="Helical" evidence="2">
    <location>
        <begin position="98"/>
        <end position="121"/>
    </location>
</feature>
<dbReference type="PANTHER" id="PTHR36305:SF1">
    <property type="entry name" value="PHOSPHATIDYLGLYCEROPHOSPHATASE A"/>
    <property type="match status" value="1"/>
</dbReference>
<dbReference type="UniPathway" id="UPA00084">
    <property type="reaction ID" value="UER00504"/>
</dbReference>
<feature type="transmembrane region" description="Helical" evidence="2">
    <location>
        <begin position="142"/>
        <end position="163"/>
    </location>
</feature>
<dbReference type="EMBL" id="SMAF01000003">
    <property type="protein sequence ID" value="TCT00401.1"/>
    <property type="molecule type" value="Genomic_DNA"/>
</dbReference>
<dbReference type="SUPFAM" id="SSF101307">
    <property type="entry name" value="YutG-like"/>
    <property type="match status" value="1"/>
</dbReference>
<dbReference type="OrthoDB" id="9804091at2"/>
<feature type="transmembrane region" description="Helical" evidence="2">
    <location>
        <begin position="20"/>
        <end position="53"/>
    </location>
</feature>
<comment type="cofactor">
    <cofactor evidence="1">
        <name>Mg(2+)</name>
        <dbReference type="ChEBI" id="CHEBI:18420"/>
    </cofactor>
</comment>
<evidence type="ECO:0000259" key="3">
    <source>
        <dbReference type="Pfam" id="PF04608"/>
    </source>
</evidence>
<dbReference type="GO" id="GO:0046872">
    <property type="term" value="F:metal ion binding"/>
    <property type="evidence" value="ECO:0007669"/>
    <property type="project" value="UniProtKB-KW"/>
</dbReference>
<accession>A0A4R3LKJ5</accession>
<dbReference type="EC" id="3.1.3.27" evidence="1"/>
<dbReference type="Pfam" id="PF04608">
    <property type="entry name" value="PgpA"/>
    <property type="match status" value="1"/>
</dbReference>
<sequence>MTSPAPTSPRQLMRHPHGWIALGLGGGLAPFAPGTFGSMVAVLLWALFVIAAAPDMTLRLVFLAAAIALCTWSADWASRRLQRKDPGCIVSDELAGQWLALLCVPDAWPWWLAAFVLFRIFDIGKPWPMRRLERLPGGIGIVADDLAAGVYAALILVAARVLISP</sequence>
<feature type="transmembrane region" description="Helical" evidence="2">
    <location>
        <begin position="60"/>
        <end position="78"/>
    </location>
</feature>